<proteinExistence type="predicted"/>
<evidence type="ECO:0008006" key="3">
    <source>
        <dbReference type="Google" id="ProtNLM"/>
    </source>
</evidence>
<comment type="caution">
    <text evidence="1">The sequence shown here is derived from an EMBL/GenBank/DDBJ whole genome shotgun (WGS) entry which is preliminary data.</text>
</comment>
<gene>
    <name evidence="1" type="ORF">AGR13a_Lc120072</name>
</gene>
<evidence type="ECO:0000313" key="2">
    <source>
        <dbReference type="Proteomes" id="UP000191812"/>
    </source>
</evidence>
<dbReference type="Proteomes" id="UP000191812">
    <property type="component" value="Unassembled WGS sequence"/>
</dbReference>
<accession>A0ABM9VL66</accession>
<keyword evidence="2" id="KW-1185">Reference proteome</keyword>
<protein>
    <recommendedName>
        <fullName evidence="3">Transposase</fullName>
    </recommendedName>
</protein>
<dbReference type="EMBL" id="FBWH01000038">
    <property type="protein sequence ID" value="CUX54387.1"/>
    <property type="molecule type" value="Genomic_DNA"/>
</dbReference>
<name>A0ABM9VL66_9HYPH</name>
<sequence length="68" mass="7420">MSTEWRKRRGKDLSPLICGFLKVYDGLIDSIINSASLSISHDVLDRGRRVDASHGLGPCCPHVERAGG</sequence>
<evidence type="ECO:0000313" key="1">
    <source>
        <dbReference type="EMBL" id="CUX54387.1"/>
    </source>
</evidence>
<reference evidence="1 2" key="1">
    <citation type="submission" date="2016-01" db="EMBL/GenBank/DDBJ databases">
        <authorList>
            <person name="Regsiter A."/>
            <person name="william w."/>
        </authorList>
    </citation>
    <scope>NUCLEOTIDE SEQUENCE [LARGE SCALE GENOMIC DNA]</scope>
    <source>
        <strain evidence="1 2">CFBP 6927</strain>
    </source>
</reference>
<organism evidence="1 2">
    <name type="scientific">Agrobacterium genomosp. 13 str. CFBP 6927</name>
    <dbReference type="NCBI Taxonomy" id="1183428"/>
    <lineage>
        <taxon>Bacteria</taxon>
        <taxon>Pseudomonadati</taxon>
        <taxon>Pseudomonadota</taxon>
        <taxon>Alphaproteobacteria</taxon>
        <taxon>Hyphomicrobiales</taxon>
        <taxon>Rhizobiaceae</taxon>
        <taxon>Rhizobium/Agrobacterium group</taxon>
        <taxon>Agrobacterium</taxon>
        <taxon>Agrobacterium tumefaciens complex</taxon>
    </lineage>
</organism>